<dbReference type="EnsemblPlants" id="LPERR01G09340.1">
    <property type="protein sequence ID" value="LPERR01G09340.1"/>
    <property type="gene ID" value="LPERR01G09340"/>
</dbReference>
<accession>A0A0D9UZ73</accession>
<proteinExistence type="predicted"/>
<evidence type="ECO:0000313" key="2">
    <source>
        <dbReference type="EnsemblPlants" id="LPERR01G09340.1"/>
    </source>
</evidence>
<dbReference type="Gramene" id="LPERR01G09340.1">
    <property type="protein sequence ID" value="LPERR01G09340.1"/>
    <property type="gene ID" value="LPERR01G09340"/>
</dbReference>
<reference evidence="2 3" key="1">
    <citation type="submission" date="2012-08" db="EMBL/GenBank/DDBJ databases">
        <title>Oryza genome evolution.</title>
        <authorList>
            <person name="Wing R.A."/>
        </authorList>
    </citation>
    <scope>NUCLEOTIDE SEQUENCE</scope>
</reference>
<dbReference type="Proteomes" id="UP000032180">
    <property type="component" value="Chromosome 1"/>
</dbReference>
<evidence type="ECO:0000256" key="1">
    <source>
        <dbReference type="SAM" id="MobiDB-lite"/>
    </source>
</evidence>
<dbReference type="AlphaFoldDB" id="A0A0D9UZ73"/>
<name>A0A0D9UZ73_9ORYZ</name>
<feature type="region of interest" description="Disordered" evidence="1">
    <location>
        <begin position="31"/>
        <end position="65"/>
    </location>
</feature>
<keyword evidence="3" id="KW-1185">Reference proteome</keyword>
<dbReference type="HOGENOM" id="CLU_1689247_0_0_1"/>
<reference evidence="2" key="3">
    <citation type="submission" date="2015-04" db="UniProtKB">
        <authorList>
            <consortium name="EnsemblPlants"/>
        </authorList>
    </citation>
    <scope>IDENTIFICATION</scope>
</reference>
<reference evidence="3" key="2">
    <citation type="submission" date="2013-12" db="EMBL/GenBank/DDBJ databases">
        <authorList>
            <person name="Yu Y."/>
            <person name="Lee S."/>
            <person name="de Baynast K."/>
            <person name="Wissotski M."/>
            <person name="Liu L."/>
            <person name="Talag J."/>
            <person name="Goicoechea J."/>
            <person name="Angelova A."/>
            <person name="Jetty R."/>
            <person name="Kudrna D."/>
            <person name="Golser W."/>
            <person name="Rivera L."/>
            <person name="Zhang J."/>
            <person name="Wing R."/>
        </authorList>
    </citation>
    <scope>NUCLEOTIDE SEQUENCE</scope>
</reference>
<evidence type="ECO:0000313" key="3">
    <source>
        <dbReference type="Proteomes" id="UP000032180"/>
    </source>
</evidence>
<protein>
    <submittedName>
        <fullName evidence="2">Uncharacterized protein</fullName>
    </submittedName>
</protein>
<sequence>MTNPIAHAAATSKIPSNPAFQLLPCHALSPAASKGHRHSQRSGKEEENWESITTPSSCSSSSDDAVNTTVVNAFVKYVFEGRKQGRSGLHEALLRRRVESGGWRLGMDLTGRVHAVGCVRSEGQKSDLQVAACWRAGLLTARARSPCVLLGQNLAS</sequence>
<organism evidence="2 3">
    <name type="scientific">Leersia perrieri</name>
    <dbReference type="NCBI Taxonomy" id="77586"/>
    <lineage>
        <taxon>Eukaryota</taxon>
        <taxon>Viridiplantae</taxon>
        <taxon>Streptophyta</taxon>
        <taxon>Embryophyta</taxon>
        <taxon>Tracheophyta</taxon>
        <taxon>Spermatophyta</taxon>
        <taxon>Magnoliopsida</taxon>
        <taxon>Liliopsida</taxon>
        <taxon>Poales</taxon>
        <taxon>Poaceae</taxon>
        <taxon>BOP clade</taxon>
        <taxon>Oryzoideae</taxon>
        <taxon>Oryzeae</taxon>
        <taxon>Oryzinae</taxon>
        <taxon>Leersia</taxon>
    </lineage>
</organism>